<dbReference type="SUPFAM" id="SSF51445">
    <property type="entry name" value="(Trans)glycosidases"/>
    <property type="match status" value="1"/>
</dbReference>
<dbReference type="GeneID" id="78296696"/>
<evidence type="ECO:0008006" key="3">
    <source>
        <dbReference type="Google" id="ProtNLM"/>
    </source>
</evidence>
<keyword evidence="2" id="KW-1185">Reference proteome</keyword>
<dbReference type="EMBL" id="QEKH01000033">
    <property type="protein sequence ID" value="PVY36683.1"/>
    <property type="molecule type" value="Genomic_DNA"/>
</dbReference>
<organism evidence="1 2">
    <name type="scientific">Victivallis vadensis</name>
    <dbReference type="NCBI Taxonomy" id="172901"/>
    <lineage>
        <taxon>Bacteria</taxon>
        <taxon>Pseudomonadati</taxon>
        <taxon>Lentisphaerota</taxon>
        <taxon>Lentisphaeria</taxon>
        <taxon>Victivallales</taxon>
        <taxon>Victivallaceae</taxon>
        <taxon>Victivallis</taxon>
    </lineage>
</organism>
<dbReference type="AlphaFoldDB" id="A0A2U1AJU4"/>
<comment type="caution">
    <text evidence="1">The sequence shown here is derived from an EMBL/GenBank/DDBJ whole genome shotgun (WGS) entry which is preliminary data.</text>
</comment>
<dbReference type="InterPro" id="IPR017853">
    <property type="entry name" value="GH"/>
</dbReference>
<evidence type="ECO:0000313" key="2">
    <source>
        <dbReference type="Proteomes" id="UP000245959"/>
    </source>
</evidence>
<dbReference type="OrthoDB" id="8416244at2"/>
<protein>
    <recommendedName>
        <fullName evidence="3">Cellulase (Glycosyl hydrolase family 5)</fullName>
    </recommendedName>
</protein>
<gene>
    <name evidence="1" type="ORF">C8D82_1339</name>
</gene>
<name>A0A2U1AJU4_9BACT</name>
<proteinExistence type="predicted"/>
<dbReference type="Gene3D" id="3.20.20.80">
    <property type="entry name" value="Glycosidases"/>
    <property type="match status" value="1"/>
</dbReference>
<accession>A0A2U1AJU4</accession>
<dbReference type="Proteomes" id="UP000245959">
    <property type="component" value="Unassembled WGS sequence"/>
</dbReference>
<evidence type="ECO:0000313" key="1">
    <source>
        <dbReference type="EMBL" id="PVY36683.1"/>
    </source>
</evidence>
<dbReference type="RefSeq" id="WP_133245246.1">
    <property type="nucleotide sequence ID" value="NZ_CABMMC010000027.1"/>
</dbReference>
<reference evidence="1 2" key="1">
    <citation type="submission" date="2018-04" db="EMBL/GenBank/DDBJ databases">
        <title>Genomic Encyclopedia of Type Strains, Phase IV (KMG-IV): sequencing the most valuable type-strain genomes for metagenomic binning, comparative biology and taxonomic classification.</title>
        <authorList>
            <person name="Goeker M."/>
        </authorList>
    </citation>
    <scope>NUCLEOTIDE SEQUENCE [LARGE SCALE GENOMIC DNA]</scope>
    <source>
        <strain evidence="1 2">DSM 14823</strain>
    </source>
</reference>
<sequence length="1080" mass="119438">MKQWSIVAAVLAAAELFGAGGVLSMNGTGNLLRREGLGKFEWVFVRKGWSGTFRMNVKNFIARTASATEVAGEWRVAGGVLDSRLTLKPEGEGKFRFSSSFTAAKPVEAAMLALTLALPASAGGGEVEVDGRQVALPPEFKSLVVFESRAVTPRTFRFQDGDSQITVSGEFGIRIQDDRKYKQNSYSIRFYPAVSEGAITHSELTLDFEVRKPVSEPVDLRAAANMGFRDGQADDGKGGWTDQGPRNDLAAMTTGMQTLAGIRYDVIDPAENSGRSCIVLADPKFRRYPASAPVQLRGKAPGEWLYLLHASAWTPKFSEPVGEIAVEYADGTVQRIPVLSGRDCGNWWRPAALENGAVAFSADSNGERVGLYSSGFRLAGREPRRITFTPAPHTVWMIAGVSFADRRVLQTQPAPCIIRPGERWTELKTGSTIRKGSPLDLSGRLDAPAGKYGRVVNRNGKFAFERKPGERVRFLGVNICHQHCFVPHETADAIVERITRLGYNSVRFHHIDRRILDTKANDTFTFDPERLDQFFYLYAKCRAAGLYICIDLYSMRPVKPGDGIAELPASHGGSEIKTLIPLSAGAMDSWKRYAQKLMTLRNPYTGLTMTEDPALYSLNLVNEAALPASWNRYPALIPVVESCYAEHLRENGAYTPERAAERGPEFFRFLVEKEAAALEEMLRFVKKEIGYRGLVTNYNFNEWSYLLPLRDKLDFVDNHSYQDHPTYPQNQWRLPAVFRQVSSLEEWGRTPGFLAPSREFGKPYTITEMQFCNPNIYRAEAGTVFAAVAGLQDYDGYYRFSYADSFDWRPPQYFALDNEPVSQLTEKMLYFLFGRGDVAPAREAVALGWDDSVLTGLRNLSSGFPADLYKLALYGRIGNLKTGKAVPGVTVLPGGTEWERGLPAGFRKALAAIRSGGRLVSSTGEVEVEPAKRRIRIVTPKSEAFTLEQGDIAGNAAAVNGADRFQTISLHALDDRPLTESSSILLLHVTNTAATGMRFHDESRRMLEDWGQLPLLVETGRAGITLRHRHSGDLKIEMLAWDGAVTGELPATAADGTLRFTVNTAAGVMAYHISLREDGK</sequence>